<accession>A0A0F9FQM0</accession>
<comment type="caution">
    <text evidence="1">The sequence shown here is derived from an EMBL/GenBank/DDBJ whole genome shotgun (WGS) entry which is preliminary data.</text>
</comment>
<proteinExistence type="predicted"/>
<dbReference type="AlphaFoldDB" id="A0A0F9FQM0"/>
<name>A0A0F9FQM0_9ZZZZ</name>
<protein>
    <submittedName>
        <fullName evidence="1">Uncharacterized protein</fullName>
    </submittedName>
</protein>
<organism evidence="1">
    <name type="scientific">marine sediment metagenome</name>
    <dbReference type="NCBI Taxonomy" id="412755"/>
    <lineage>
        <taxon>unclassified sequences</taxon>
        <taxon>metagenomes</taxon>
        <taxon>ecological metagenomes</taxon>
    </lineage>
</organism>
<evidence type="ECO:0000313" key="1">
    <source>
        <dbReference type="EMBL" id="KKL59620.1"/>
    </source>
</evidence>
<gene>
    <name evidence="1" type="ORF">LCGC14_2213520</name>
</gene>
<reference evidence="1" key="1">
    <citation type="journal article" date="2015" name="Nature">
        <title>Complex archaea that bridge the gap between prokaryotes and eukaryotes.</title>
        <authorList>
            <person name="Spang A."/>
            <person name="Saw J.H."/>
            <person name="Jorgensen S.L."/>
            <person name="Zaremba-Niedzwiedzka K."/>
            <person name="Martijn J."/>
            <person name="Lind A.E."/>
            <person name="van Eijk R."/>
            <person name="Schleper C."/>
            <person name="Guy L."/>
            <person name="Ettema T.J."/>
        </authorList>
    </citation>
    <scope>NUCLEOTIDE SEQUENCE</scope>
</reference>
<dbReference type="EMBL" id="LAZR01029424">
    <property type="protein sequence ID" value="KKL59620.1"/>
    <property type="molecule type" value="Genomic_DNA"/>
</dbReference>
<sequence>MLFQVKIEQGRVKTKTPHKFQQYLESLEGEKCVLELIKYKIPKTVDQLSYVHVLFKYIADYNGDTLGATKRIAKERHLPPTPKERYGKTYYDYPSCRDLGKWEMSEFIERVLADCVFLEIVVPTREELGYLPK</sequence>